<dbReference type="EMBL" id="JADCNM010000011">
    <property type="protein sequence ID" value="KAG0462352.1"/>
    <property type="molecule type" value="Genomic_DNA"/>
</dbReference>
<comment type="caution">
    <text evidence="2">The sequence shown here is derived from an EMBL/GenBank/DDBJ whole genome shotgun (WGS) entry which is preliminary data.</text>
</comment>
<organism evidence="2 4">
    <name type="scientific">Vanilla planifolia</name>
    <name type="common">Vanilla</name>
    <dbReference type="NCBI Taxonomy" id="51239"/>
    <lineage>
        <taxon>Eukaryota</taxon>
        <taxon>Viridiplantae</taxon>
        <taxon>Streptophyta</taxon>
        <taxon>Embryophyta</taxon>
        <taxon>Tracheophyta</taxon>
        <taxon>Spermatophyta</taxon>
        <taxon>Magnoliopsida</taxon>
        <taxon>Liliopsida</taxon>
        <taxon>Asparagales</taxon>
        <taxon>Orchidaceae</taxon>
        <taxon>Vanilloideae</taxon>
        <taxon>Vanilleae</taxon>
        <taxon>Vanilla</taxon>
    </lineage>
</organism>
<dbReference type="AlphaFoldDB" id="A0A835UHY8"/>
<dbReference type="Proteomes" id="UP000636800">
    <property type="component" value="Chromosome 11"/>
</dbReference>
<dbReference type="Proteomes" id="UP000639772">
    <property type="component" value="Chromosome 11"/>
</dbReference>
<protein>
    <submittedName>
        <fullName evidence="2">Uncharacterized protein</fullName>
    </submittedName>
</protein>
<evidence type="ECO:0000313" key="4">
    <source>
        <dbReference type="Proteomes" id="UP000639772"/>
    </source>
</evidence>
<name>A0A835UHY8_VANPL</name>
<reference evidence="3 4" key="1">
    <citation type="journal article" date="2020" name="Nat. Food">
        <title>A phased Vanilla planifolia genome enables genetic improvement of flavour and production.</title>
        <authorList>
            <person name="Hasing T."/>
            <person name="Tang H."/>
            <person name="Brym M."/>
            <person name="Khazi F."/>
            <person name="Huang T."/>
            <person name="Chambers A.H."/>
        </authorList>
    </citation>
    <scope>NUCLEOTIDE SEQUENCE [LARGE SCALE GENOMIC DNA]</scope>
    <source>
        <tissue evidence="2">Leaf</tissue>
    </source>
</reference>
<evidence type="ECO:0000313" key="1">
    <source>
        <dbReference type="EMBL" id="KAG0460845.1"/>
    </source>
</evidence>
<keyword evidence="3" id="KW-1185">Reference proteome</keyword>
<gene>
    <name evidence="2" type="ORF">HPP92_020828</name>
    <name evidence="1" type="ORF">HPP92_021142</name>
</gene>
<dbReference type="EMBL" id="JADCNL010000011">
    <property type="protein sequence ID" value="KAG0460845.1"/>
    <property type="molecule type" value="Genomic_DNA"/>
</dbReference>
<evidence type="ECO:0000313" key="2">
    <source>
        <dbReference type="EMBL" id="KAG0462352.1"/>
    </source>
</evidence>
<evidence type="ECO:0000313" key="3">
    <source>
        <dbReference type="Proteomes" id="UP000636800"/>
    </source>
</evidence>
<accession>A0A835UHY8</accession>
<sequence length="83" mass="9353">MAAPSSEAKLEVHIFNGVIKRNICEEVRPELARPITRRRRREILPAVDDIGNKVGRRRVCDCGIGRYLRRRVVAGTRPGCSAN</sequence>
<proteinExistence type="predicted"/>